<dbReference type="RefSeq" id="WP_238894814.1">
    <property type="nucleotide sequence ID" value="NZ_JAKOGG010000002.1"/>
</dbReference>
<dbReference type="EMBL" id="JAKOGG010000002">
    <property type="protein sequence ID" value="MCS4555410.1"/>
    <property type="molecule type" value="Genomic_DNA"/>
</dbReference>
<evidence type="ECO:0008006" key="3">
    <source>
        <dbReference type="Google" id="ProtNLM"/>
    </source>
</evidence>
<accession>A0ABT2FGG5</accession>
<name>A0ABT2FGG5_9GAMM</name>
<organism evidence="1 2">
    <name type="scientific">Shewanella electrica</name>
    <dbReference type="NCBI Taxonomy" id="515560"/>
    <lineage>
        <taxon>Bacteria</taxon>
        <taxon>Pseudomonadati</taxon>
        <taxon>Pseudomonadota</taxon>
        <taxon>Gammaproteobacteria</taxon>
        <taxon>Alteromonadales</taxon>
        <taxon>Shewanellaceae</taxon>
        <taxon>Shewanella</taxon>
    </lineage>
</organism>
<sequence>MSVKPYDKKEVRNIVALYWKVFPEPPTKNSQIYLNEDAVMWDGYLDSVEELRELFSNLFRFSQDKEETDIKKAQELGGTDNLNIKQLAFFITDILVHEKTHQGLFSMMLKNGVVERVIQRLEVLLR</sequence>
<evidence type="ECO:0000313" key="2">
    <source>
        <dbReference type="Proteomes" id="UP001201549"/>
    </source>
</evidence>
<reference evidence="1 2" key="1">
    <citation type="submission" date="2022-02" db="EMBL/GenBank/DDBJ databases">
        <authorList>
            <person name="Zhuang L."/>
        </authorList>
    </citation>
    <scope>NUCLEOTIDE SEQUENCE [LARGE SCALE GENOMIC DNA]</scope>
    <source>
        <strain evidence="1 2">C32</strain>
    </source>
</reference>
<gene>
    <name evidence="1" type="ORF">L9G74_03070</name>
</gene>
<dbReference type="Proteomes" id="UP001201549">
    <property type="component" value="Unassembled WGS sequence"/>
</dbReference>
<protein>
    <recommendedName>
        <fullName evidence="3">DinB family protein</fullName>
    </recommendedName>
</protein>
<keyword evidence="2" id="KW-1185">Reference proteome</keyword>
<reference evidence="2" key="2">
    <citation type="submission" date="2023-07" db="EMBL/GenBank/DDBJ databases">
        <title>Shewanella mangrovi sp. nov., an acetaldehyde- degrading bacterium isolated from mangrove sediment.</title>
        <authorList>
            <person name="Liu Y."/>
        </authorList>
    </citation>
    <scope>NUCLEOTIDE SEQUENCE [LARGE SCALE GENOMIC DNA]</scope>
    <source>
        <strain evidence="2">C32</strain>
    </source>
</reference>
<evidence type="ECO:0000313" key="1">
    <source>
        <dbReference type="EMBL" id="MCS4555410.1"/>
    </source>
</evidence>
<proteinExistence type="predicted"/>
<comment type="caution">
    <text evidence="1">The sequence shown here is derived from an EMBL/GenBank/DDBJ whole genome shotgun (WGS) entry which is preliminary data.</text>
</comment>